<evidence type="ECO:0000256" key="4">
    <source>
        <dbReference type="SAM" id="MobiDB-lite"/>
    </source>
</evidence>
<proteinExistence type="inferred from homology"/>
<dbReference type="RefSeq" id="WP_265722287.1">
    <property type="nucleotide sequence ID" value="NZ_JAPIVK010000021.1"/>
</dbReference>
<dbReference type="GO" id="GO:0016787">
    <property type="term" value="F:hydrolase activity"/>
    <property type="evidence" value="ECO:0007669"/>
    <property type="project" value="UniProtKB-KW"/>
</dbReference>
<dbReference type="InterPro" id="IPR014756">
    <property type="entry name" value="Ig_E-set"/>
</dbReference>
<accession>A0ABW5EEI1</accession>
<name>A0ABW5EEI1_9GAMM</name>
<keyword evidence="8" id="KW-1185">Reference proteome</keyword>
<dbReference type="Gene3D" id="2.60.40.10">
    <property type="entry name" value="Immunoglobulins"/>
    <property type="match status" value="1"/>
</dbReference>
<dbReference type="Pfam" id="PF00759">
    <property type="entry name" value="Glyco_hydro_9"/>
    <property type="match status" value="1"/>
</dbReference>
<dbReference type="EMBL" id="JBHUJD010000019">
    <property type="protein sequence ID" value="MFD2311518.1"/>
    <property type="molecule type" value="Genomic_DNA"/>
</dbReference>
<dbReference type="InterPro" id="IPR012341">
    <property type="entry name" value="6hp_glycosidase-like_sf"/>
</dbReference>
<dbReference type="Proteomes" id="UP001597425">
    <property type="component" value="Unassembled WGS sequence"/>
</dbReference>
<feature type="domain" description="Cellulase Ig-like" evidence="6">
    <location>
        <begin position="267"/>
        <end position="352"/>
    </location>
</feature>
<comment type="caution">
    <text evidence="7">The sequence shown here is derived from an EMBL/GenBank/DDBJ whole genome shotgun (WGS) entry which is preliminary data.</text>
</comment>
<evidence type="ECO:0000313" key="8">
    <source>
        <dbReference type="Proteomes" id="UP001597425"/>
    </source>
</evidence>
<evidence type="ECO:0000259" key="6">
    <source>
        <dbReference type="Pfam" id="PF02927"/>
    </source>
</evidence>
<dbReference type="Pfam" id="PF02927">
    <property type="entry name" value="CelD_N"/>
    <property type="match status" value="1"/>
</dbReference>
<feature type="region of interest" description="Disordered" evidence="4">
    <location>
        <begin position="535"/>
        <end position="558"/>
    </location>
</feature>
<keyword evidence="7" id="KW-0378">Hydrolase</keyword>
<dbReference type="InterPro" id="IPR001701">
    <property type="entry name" value="Glyco_hydro_9"/>
</dbReference>
<sequence>MRVVLPLALLFLTATPAAEDLRLNDKGYFSKPGLDVTVFADIYPDGHQTGVTVIQHGVRTAASGDLRLEASPGQWSPVPKGVGEAEIDRDHQRIAQTLAYPDESKNRKGFNPIEYPALEFGYRVEVEALEGDSFRISVDLEEPLPDEWIGKVGFNFELFPGELFGKSYRMDDEAGIFPVQPNGPPVERNGEWVTAPLARGESLLVAPEAELQRMRIRRVRGGELELRDGRGNHNNGWFIVRAQVPAGATDNAIEWIVEPHTEEGWQYQPVIQVSQLGYATGQEKVAVIEQDSRDTDADPVELLRLGKDGTEVARRGEPQHWGEFLRYHYLQFDFSDIREPGMYQLRYRGQTSRPFRIGDDVFARHAWQPTLEYYLPVQMCHMRVNEKYRVWHDKCHHDDALMSPVNHNHIDGYVSGPSTLTDFEPGQPVPGLNRGGWHDAGDYDLRVESQIGTVWRLSMMVEEFGLDYDATTIDQEKQQVEIHRPDGRNDALQQIEHGLLSILGGYRSMGRLYRGIIVPSIRQYVMLGDASAQTDNRVQARDTATPDGVPAEAPPESDDRWVFTEENPERELQVVAGLAAAARVLRDQRPELAGESLAAAEELFSRAFDNTDDTAVRAFALAELILATDDRGYKKQLVAMRNALIEDIDDTAWAIGRALPRIDDRAFVQAIDDAVVGQQRRVRQQAQATPYGVPYEPHIWGAGWGIQDFGVKQYFVHKSWPQIADREIYLNALNFVLGVHPGKNTKSFASGVGSDSALVAYGVNRADWSYIPGGVISGTALIRPDLPELKTWPFFWQQTEYVMGGGATNYMFLALAADALARKGG</sequence>
<dbReference type="SUPFAM" id="SSF48208">
    <property type="entry name" value="Six-hairpin glycosidases"/>
    <property type="match status" value="1"/>
</dbReference>
<organism evidence="7 8">
    <name type="scientific">Microbulbifer halophilus</name>
    <dbReference type="NCBI Taxonomy" id="453963"/>
    <lineage>
        <taxon>Bacteria</taxon>
        <taxon>Pseudomonadati</taxon>
        <taxon>Pseudomonadota</taxon>
        <taxon>Gammaproteobacteria</taxon>
        <taxon>Cellvibrionales</taxon>
        <taxon>Microbulbiferaceae</taxon>
        <taxon>Microbulbifer</taxon>
    </lineage>
</organism>
<dbReference type="CDD" id="cd02850">
    <property type="entry name" value="E_set_Cellulase_N"/>
    <property type="match status" value="1"/>
</dbReference>
<dbReference type="SUPFAM" id="SSF81296">
    <property type="entry name" value="E set domains"/>
    <property type="match status" value="1"/>
</dbReference>
<dbReference type="InterPro" id="IPR013783">
    <property type="entry name" value="Ig-like_fold"/>
</dbReference>
<keyword evidence="3" id="KW-0624">Polysaccharide degradation</keyword>
<gene>
    <name evidence="7" type="ORF">ACFSKX_13910</name>
</gene>
<dbReference type="InterPro" id="IPR008928">
    <property type="entry name" value="6-hairpin_glycosidase_sf"/>
</dbReference>
<dbReference type="Gene3D" id="1.50.10.10">
    <property type="match status" value="1"/>
</dbReference>
<feature type="domain" description="Glycoside hydrolase family 9" evidence="5">
    <location>
        <begin position="390"/>
        <end position="756"/>
    </location>
</feature>
<dbReference type="InterPro" id="IPR004197">
    <property type="entry name" value="Cellulase_Ig-like"/>
</dbReference>
<evidence type="ECO:0000313" key="7">
    <source>
        <dbReference type="EMBL" id="MFD2311518.1"/>
    </source>
</evidence>
<evidence type="ECO:0000259" key="5">
    <source>
        <dbReference type="Pfam" id="PF00759"/>
    </source>
</evidence>
<protein>
    <submittedName>
        <fullName evidence="7">Glycoside hydrolase family 9 protein</fullName>
    </submittedName>
</protein>
<evidence type="ECO:0000256" key="2">
    <source>
        <dbReference type="ARBA" id="ARBA00023277"/>
    </source>
</evidence>
<keyword evidence="2" id="KW-0119">Carbohydrate metabolism</keyword>
<evidence type="ECO:0000256" key="1">
    <source>
        <dbReference type="ARBA" id="ARBA00007072"/>
    </source>
</evidence>
<comment type="similarity">
    <text evidence="1">Belongs to the glycosyl hydrolase 9 (cellulase E) family.</text>
</comment>
<reference evidence="8" key="1">
    <citation type="journal article" date="2019" name="Int. J. Syst. Evol. Microbiol.">
        <title>The Global Catalogue of Microorganisms (GCM) 10K type strain sequencing project: providing services to taxonomists for standard genome sequencing and annotation.</title>
        <authorList>
            <consortium name="The Broad Institute Genomics Platform"/>
            <consortium name="The Broad Institute Genome Sequencing Center for Infectious Disease"/>
            <person name="Wu L."/>
            <person name="Ma J."/>
        </authorList>
    </citation>
    <scope>NUCLEOTIDE SEQUENCE [LARGE SCALE GENOMIC DNA]</scope>
    <source>
        <strain evidence="8">KCTC 12848</strain>
    </source>
</reference>
<evidence type="ECO:0000256" key="3">
    <source>
        <dbReference type="ARBA" id="ARBA00023326"/>
    </source>
</evidence>